<name>A0A2G5C4E1_AQUCA</name>
<dbReference type="Proteomes" id="UP000230069">
    <property type="component" value="Unassembled WGS sequence"/>
</dbReference>
<dbReference type="InParanoid" id="A0A2G5C4E1"/>
<reference evidence="2 3" key="1">
    <citation type="submission" date="2017-09" db="EMBL/GenBank/DDBJ databases">
        <title>WGS assembly of Aquilegia coerulea Goldsmith.</title>
        <authorList>
            <person name="Hodges S."/>
            <person name="Kramer E."/>
            <person name="Nordborg M."/>
            <person name="Tomkins J."/>
            <person name="Borevitz J."/>
            <person name="Derieg N."/>
            <person name="Yan J."/>
            <person name="Mihaltcheva S."/>
            <person name="Hayes R.D."/>
            <person name="Rokhsar D."/>
        </authorList>
    </citation>
    <scope>NUCLEOTIDE SEQUENCE [LARGE SCALE GENOMIC DNA]</scope>
    <source>
        <strain evidence="3">cv. Goldsmith</strain>
    </source>
</reference>
<dbReference type="EMBL" id="KZ305114">
    <property type="protein sequence ID" value="PIA26133.1"/>
    <property type="molecule type" value="Genomic_DNA"/>
</dbReference>
<proteinExistence type="predicted"/>
<evidence type="ECO:0000313" key="2">
    <source>
        <dbReference type="EMBL" id="PIA26133.1"/>
    </source>
</evidence>
<protein>
    <submittedName>
        <fullName evidence="2">Uncharacterized protein</fullName>
    </submittedName>
</protein>
<sequence length="82" mass="9430">MGRDDNVVTRIRRISDKRSRSRSNRHGRFREIGQLIIHRGNIFTSFFIPTSLPGIRVPIRQLSNINGLNISVGLNNLHIIIK</sequence>
<feature type="compositionally biased region" description="Basic and acidic residues" evidence="1">
    <location>
        <begin position="1"/>
        <end position="18"/>
    </location>
</feature>
<evidence type="ECO:0000313" key="3">
    <source>
        <dbReference type="Proteomes" id="UP000230069"/>
    </source>
</evidence>
<organism evidence="2 3">
    <name type="scientific">Aquilegia coerulea</name>
    <name type="common">Rocky mountain columbine</name>
    <dbReference type="NCBI Taxonomy" id="218851"/>
    <lineage>
        <taxon>Eukaryota</taxon>
        <taxon>Viridiplantae</taxon>
        <taxon>Streptophyta</taxon>
        <taxon>Embryophyta</taxon>
        <taxon>Tracheophyta</taxon>
        <taxon>Spermatophyta</taxon>
        <taxon>Magnoliopsida</taxon>
        <taxon>Ranunculales</taxon>
        <taxon>Ranunculaceae</taxon>
        <taxon>Thalictroideae</taxon>
        <taxon>Aquilegia</taxon>
    </lineage>
</organism>
<feature type="region of interest" description="Disordered" evidence="1">
    <location>
        <begin position="1"/>
        <end position="25"/>
    </location>
</feature>
<keyword evidence="3" id="KW-1185">Reference proteome</keyword>
<evidence type="ECO:0000256" key="1">
    <source>
        <dbReference type="SAM" id="MobiDB-lite"/>
    </source>
</evidence>
<accession>A0A2G5C4E1</accession>
<dbReference type="AlphaFoldDB" id="A0A2G5C4E1"/>
<gene>
    <name evidence="2" type="ORF">AQUCO_09700001v1</name>
</gene>